<reference evidence="8 9" key="1">
    <citation type="submission" date="2024-08" db="EMBL/GenBank/DDBJ databases">
        <title>Gnathostoma spinigerum genome.</title>
        <authorList>
            <person name="Gonzalez-Bertolin B."/>
            <person name="Monzon S."/>
            <person name="Zaballos A."/>
            <person name="Jimenez P."/>
            <person name="Dekumyoy P."/>
            <person name="Varona S."/>
            <person name="Cuesta I."/>
            <person name="Sumanam S."/>
            <person name="Adisakwattana P."/>
            <person name="Gasser R.B."/>
            <person name="Hernandez-Gonzalez A."/>
            <person name="Young N.D."/>
            <person name="Perteguer M.J."/>
        </authorList>
    </citation>
    <scope>NUCLEOTIDE SEQUENCE [LARGE SCALE GENOMIC DNA]</scope>
    <source>
        <strain evidence="8">AL3</strain>
        <tissue evidence="8">Liver</tissue>
    </source>
</reference>
<dbReference type="InterPro" id="IPR000297">
    <property type="entry name" value="PPIase_PpiC"/>
</dbReference>
<evidence type="ECO:0000256" key="4">
    <source>
        <dbReference type="ARBA" id="ARBA00023136"/>
    </source>
</evidence>
<dbReference type="GO" id="GO:0003755">
    <property type="term" value="F:peptidyl-prolyl cis-trans isomerase activity"/>
    <property type="evidence" value="ECO:0007669"/>
    <property type="project" value="UniProtKB-KW"/>
</dbReference>
<proteinExistence type="predicted"/>
<evidence type="ECO:0000259" key="6">
    <source>
        <dbReference type="PROSITE" id="PS50198"/>
    </source>
</evidence>
<feature type="domain" description="SUN" evidence="7">
    <location>
        <begin position="334"/>
        <end position="499"/>
    </location>
</feature>
<organism evidence="8 9">
    <name type="scientific">Gnathostoma spinigerum</name>
    <dbReference type="NCBI Taxonomy" id="75299"/>
    <lineage>
        <taxon>Eukaryota</taxon>
        <taxon>Metazoa</taxon>
        <taxon>Ecdysozoa</taxon>
        <taxon>Nematoda</taxon>
        <taxon>Chromadorea</taxon>
        <taxon>Rhabditida</taxon>
        <taxon>Spirurina</taxon>
        <taxon>Gnathostomatomorpha</taxon>
        <taxon>Gnathostomatoidea</taxon>
        <taxon>Gnathostomatidae</taxon>
        <taxon>Gnathostoma</taxon>
    </lineage>
</organism>
<comment type="subcellular location">
    <subcellularLocation>
        <location evidence="1">Membrane</location>
    </subcellularLocation>
</comment>
<evidence type="ECO:0000256" key="3">
    <source>
        <dbReference type="ARBA" id="ARBA00022989"/>
    </source>
</evidence>
<dbReference type="PANTHER" id="PTHR12911">
    <property type="entry name" value="SAD1/UNC-84-LIKE PROTEIN-RELATED"/>
    <property type="match status" value="1"/>
</dbReference>
<accession>A0ABD6EGK7</accession>
<keyword evidence="4" id="KW-0472">Membrane</keyword>
<dbReference type="PANTHER" id="PTHR12911:SF8">
    <property type="entry name" value="KLAROID PROTEIN-RELATED"/>
    <property type="match status" value="1"/>
</dbReference>
<evidence type="ECO:0008006" key="10">
    <source>
        <dbReference type="Google" id="ProtNLM"/>
    </source>
</evidence>
<feature type="domain" description="PpiC" evidence="6">
    <location>
        <begin position="278"/>
        <end position="398"/>
    </location>
</feature>
<evidence type="ECO:0000313" key="8">
    <source>
        <dbReference type="EMBL" id="MFH4975450.1"/>
    </source>
</evidence>
<gene>
    <name evidence="8" type="ORF">AB6A40_002159</name>
</gene>
<keyword evidence="5" id="KW-0697">Rotamase</keyword>
<keyword evidence="5" id="KW-0413">Isomerase</keyword>
<dbReference type="Pfam" id="PF07738">
    <property type="entry name" value="Sad1_UNC"/>
    <property type="match status" value="1"/>
</dbReference>
<dbReference type="GO" id="GO:0016020">
    <property type="term" value="C:membrane"/>
    <property type="evidence" value="ECO:0007669"/>
    <property type="project" value="UniProtKB-SubCell"/>
</dbReference>
<dbReference type="InterPro" id="IPR045119">
    <property type="entry name" value="SUN1-5"/>
</dbReference>
<dbReference type="AlphaFoldDB" id="A0ABD6EGK7"/>
<evidence type="ECO:0000313" key="9">
    <source>
        <dbReference type="Proteomes" id="UP001608902"/>
    </source>
</evidence>
<name>A0ABD6EGK7_9BILA</name>
<comment type="caution">
    <text evidence="8">The sequence shown here is derived from an EMBL/GenBank/DDBJ whole genome shotgun (WGS) entry which is preliminary data.</text>
</comment>
<dbReference type="PROSITE" id="PS50198">
    <property type="entry name" value="PPIC_PPIASE_2"/>
    <property type="match status" value="1"/>
</dbReference>
<dbReference type="GO" id="GO:0005635">
    <property type="term" value="C:nuclear envelope"/>
    <property type="evidence" value="ECO:0007669"/>
    <property type="project" value="UniProtKB-ARBA"/>
</dbReference>
<evidence type="ECO:0000256" key="2">
    <source>
        <dbReference type="ARBA" id="ARBA00022692"/>
    </source>
</evidence>
<sequence>MSSVTRRQHNSTQRKSEEQQVIYFSGVAKEPAAQYSEKQVESKGKTCWKREVQRSFCTSIDPTQGTPLFVPADCFPTPAYNTGRAIAFTSGNESSFACSAERSLSTIGLLHLFFSCCSSTRMFRNSKLTSEGSKTRQFLQNTILNVYICSLKVEVDWRNMSLNLSYPSEINIIIFPSAESRSSHHRIVLKFAYVNHGLTFPTSLSRSDDYASKVDSITNDLTGTLKTVRDRELKETKDQDNLKLLSVLLNEAAVELKRDLQKQHSSFRRLIIADVERKVEEMFRHLRTTVKEDCKVSMFQKVINSSVQQQIDEAIARYDADKTGFADYALESSGATVIKSRSSHTYKKGGKMYYIFGIPIMQSQISPQIVIQGRQGLYAGECWPFEGSSGYITVQLSAPVDLVSVSYEHILAQSSPYGHINSAPRLIEIVAYRKLASKSDDNTVIGHFEYLSNGSSLQIFKIQESNKTKNINAIEFRVLTNYGSAYTCLYRFRVHGRPTSQS</sequence>
<dbReference type="InterPro" id="IPR012919">
    <property type="entry name" value="SUN_dom"/>
</dbReference>
<dbReference type="Gene3D" id="2.60.120.260">
    <property type="entry name" value="Galactose-binding domain-like"/>
    <property type="match status" value="1"/>
</dbReference>
<protein>
    <recommendedName>
        <fullName evidence="10">SUN domain-containing protein</fullName>
    </recommendedName>
</protein>
<evidence type="ECO:0000256" key="1">
    <source>
        <dbReference type="ARBA" id="ARBA00004370"/>
    </source>
</evidence>
<keyword evidence="3" id="KW-1133">Transmembrane helix</keyword>
<evidence type="ECO:0000256" key="5">
    <source>
        <dbReference type="PROSITE-ProRule" id="PRU00278"/>
    </source>
</evidence>
<dbReference type="PROSITE" id="PS51469">
    <property type="entry name" value="SUN"/>
    <property type="match status" value="1"/>
</dbReference>
<dbReference type="Proteomes" id="UP001608902">
    <property type="component" value="Unassembled WGS sequence"/>
</dbReference>
<dbReference type="EMBL" id="JBGFUD010000912">
    <property type="protein sequence ID" value="MFH4975450.1"/>
    <property type="molecule type" value="Genomic_DNA"/>
</dbReference>
<evidence type="ECO:0000259" key="7">
    <source>
        <dbReference type="PROSITE" id="PS51469"/>
    </source>
</evidence>
<keyword evidence="9" id="KW-1185">Reference proteome</keyword>
<keyword evidence="2" id="KW-0812">Transmembrane</keyword>